<accession>A0ABT5HVJ4</accession>
<dbReference type="SUPFAM" id="SSF102829">
    <property type="entry name" value="Cell division protein ZapA-like"/>
    <property type="match status" value="1"/>
</dbReference>
<protein>
    <submittedName>
        <fullName evidence="1">Cell division protein ZapA</fullName>
    </submittedName>
</protein>
<organism evidence="1 2">
    <name type="scientific">Asticcacaulis aquaticus</name>
    <dbReference type="NCBI Taxonomy" id="2984212"/>
    <lineage>
        <taxon>Bacteria</taxon>
        <taxon>Pseudomonadati</taxon>
        <taxon>Pseudomonadota</taxon>
        <taxon>Alphaproteobacteria</taxon>
        <taxon>Caulobacterales</taxon>
        <taxon>Caulobacteraceae</taxon>
        <taxon>Asticcacaulis</taxon>
    </lineage>
</organism>
<dbReference type="RefSeq" id="WP_023461541.1">
    <property type="nucleotide sequence ID" value="NZ_JAQQKX010000009.1"/>
</dbReference>
<comment type="caution">
    <text evidence="1">The sequence shown here is derived from an EMBL/GenBank/DDBJ whole genome shotgun (WGS) entry which is preliminary data.</text>
</comment>
<evidence type="ECO:0000313" key="1">
    <source>
        <dbReference type="EMBL" id="MDC7684100.1"/>
    </source>
</evidence>
<sequence>MAEVTVKVNNKPYMVGCADGQEARVQELARIFDEHVEMVVSDIGSIGEVRLFLMASLLLIDEMEELKTQLEAAQSAQARMSAGAFEIERKAAFAISDAAERLEKLVGEV</sequence>
<keyword evidence="2" id="KW-1185">Reference proteome</keyword>
<evidence type="ECO:0000313" key="2">
    <source>
        <dbReference type="Proteomes" id="UP001214854"/>
    </source>
</evidence>
<reference evidence="1 2" key="1">
    <citation type="submission" date="2023-01" db="EMBL/GenBank/DDBJ databases">
        <title>Novel species of the genus Asticcacaulis isolated from rivers.</title>
        <authorList>
            <person name="Lu H."/>
        </authorList>
    </citation>
    <scope>NUCLEOTIDE SEQUENCE [LARGE SCALE GENOMIC DNA]</scope>
    <source>
        <strain evidence="1 2">BYS171W</strain>
    </source>
</reference>
<dbReference type="EMBL" id="JAQQKX010000009">
    <property type="protein sequence ID" value="MDC7684100.1"/>
    <property type="molecule type" value="Genomic_DNA"/>
</dbReference>
<dbReference type="GO" id="GO:0051301">
    <property type="term" value="P:cell division"/>
    <property type="evidence" value="ECO:0007669"/>
    <property type="project" value="UniProtKB-KW"/>
</dbReference>
<dbReference type="InterPro" id="IPR036192">
    <property type="entry name" value="Cell_div_ZapA-like_sf"/>
</dbReference>
<gene>
    <name evidence="1" type="primary">zapA</name>
    <name evidence="1" type="ORF">PQU92_12490</name>
</gene>
<dbReference type="Proteomes" id="UP001214854">
    <property type="component" value="Unassembled WGS sequence"/>
</dbReference>
<dbReference type="Gene3D" id="3.30.160.880">
    <property type="entry name" value="Cell division protein ZapA protomer, N-terminal domain"/>
    <property type="match status" value="1"/>
</dbReference>
<keyword evidence="1" id="KW-0132">Cell division</keyword>
<keyword evidence="1" id="KW-0131">Cell cycle</keyword>
<name>A0ABT5HVJ4_9CAUL</name>
<dbReference type="InterPro" id="IPR042233">
    <property type="entry name" value="Cell_div_ZapA_N"/>
</dbReference>
<dbReference type="InterPro" id="IPR007838">
    <property type="entry name" value="Cell_div_ZapA-like"/>
</dbReference>
<proteinExistence type="predicted"/>
<dbReference type="Pfam" id="PF05164">
    <property type="entry name" value="ZapA"/>
    <property type="match status" value="1"/>
</dbReference>